<protein>
    <recommendedName>
        <fullName evidence="1">Integrase zinc-binding domain-containing protein</fullName>
    </recommendedName>
</protein>
<dbReference type="PANTHER" id="PTHR37984">
    <property type="entry name" value="PROTEIN CBG26694"/>
    <property type="match status" value="1"/>
</dbReference>
<sequence>MKLLPFDFTIIYRAGKYKLGADSLSRRPLNAEFLALVIPVPLDFSKWQDSLQEDTYTREIIQAIYQDPFLKPDFHLVDQKLYFKERLVIPDHSSIRQKLISESYDTPFAGHGGYFKTLKRLFSNFFWPRMKQDVKLFV</sequence>
<dbReference type="Pfam" id="PF17921">
    <property type="entry name" value="Integrase_H2C2"/>
    <property type="match status" value="1"/>
</dbReference>
<keyword evidence="3" id="KW-1185">Reference proteome</keyword>
<dbReference type="STRING" id="33114.A0A2G2VVF3"/>
<comment type="caution">
    <text evidence="2">The sequence shown here is derived from an EMBL/GenBank/DDBJ whole genome shotgun (WGS) entry which is preliminary data.</text>
</comment>
<reference evidence="3" key="2">
    <citation type="journal article" date="2017" name="J. Anim. Genet.">
        <title>Multiple reference genome sequences of hot pepper reveal the massive evolution of plant disease resistance genes by retroduplication.</title>
        <authorList>
            <person name="Kim S."/>
            <person name="Park J."/>
            <person name="Yeom S.-I."/>
            <person name="Kim Y.-M."/>
            <person name="Seo E."/>
            <person name="Kim K.-T."/>
            <person name="Kim M.-S."/>
            <person name="Lee J.M."/>
            <person name="Cheong K."/>
            <person name="Shin H.-S."/>
            <person name="Kim S.-B."/>
            <person name="Han K."/>
            <person name="Lee J."/>
            <person name="Park M."/>
            <person name="Lee H.-A."/>
            <person name="Lee H.-Y."/>
            <person name="Lee Y."/>
            <person name="Oh S."/>
            <person name="Lee J.H."/>
            <person name="Choi E."/>
            <person name="Choi E."/>
            <person name="Lee S.E."/>
            <person name="Jeon J."/>
            <person name="Kim H."/>
            <person name="Choi G."/>
            <person name="Song H."/>
            <person name="Lee J."/>
            <person name="Lee S.-C."/>
            <person name="Kwon J.-K."/>
            <person name="Lee H.-Y."/>
            <person name="Koo N."/>
            <person name="Hong Y."/>
            <person name="Kim R.W."/>
            <person name="Kang W.-H."/>
            <person name="Huh J.H."/>
            <person name="Kang B.-C."/>
            <person name="Yang T.-J."/>
            <person name="Lee Y.-H."/>
            <person name="Bennetzen J.L."/>
            <person name="Choi D."/>
        </authorList>
    </citation>
    <scope>NUCLEOTIDE SEQUENCE [LARGE SCALE GENOMIC DNA]</scope>
    <source>
        <strain evidence="3">cv. PBC81</strain>
    </source>
</reference>
<dbReference type="OrthoDB" id="2013610at2759"/>
<name>A0A2G2VVF3_CAPBA</name>
<proteinExistence type="predicted"/>
<evidence type="ECO:0000259" key="1">
    <source>
        <dbReference type="Pfam" id="PF17921"/>
    </source>
</evidence>
<dbReference type="AlphaFoldDB" id="A0A2G2VVF3"/>
<organism evidence="2 3">
    <name type="scientific">Capsicum baccatum</name>
    <name type="common">Peruvian pepper</name>
    <dbReference type="NCBI Taxonomy" id="33114"/>
    <lineage>
        <taxon>Eukaryota</taxon>
        <taxon>Viridiplantae</taxon>
        <taxon>Streptophyta</taxon>
        <taxon>Embryophyta</taxon>
        <taxon>Tracheophyta</taxon>
        <taxon>Spermatophyta</taxon>
        <taxon>Magnoliopsida</taxon>
        <taxon>eudicotyledons</taxon>
        <taxon>Gunneridae</taxon>
        <taxon>Pentapetalae</taxon>
        <taxon>asterids</taxon>
        <taxon>lamiids</taxon>
        <taxon>Solanales</taxon>
        <taxon>Solanaceae</taxon>
        <taxon>Solanoideae</taxon>
        <taxon>Capsiceae</taxon>
        <taxon>Capsicum</taxon>
    </lineage>
</organism>
<accession>A0A2G2VVF3</accession>
<evidence type="ECO:0000313" key="2">
    <source>
        <dbReference type="EMBL" id="PHT36944.1"/>
    </source>
</evidence>
<dbReference type="Proteomes" id="UP000224567">
    <property type="component" value="Unassembled WGS sequence"/>
</dbReference>
<dbReference type="PANTHER" id="PTHR37984:SF5">
    <property type="entry name" value="PROTEIN NYNRIN-LIKE"/>
    <property type="match status" value="1"/>
</dbReference>
<feature type="domain" description="Integrase zinc-binding" evidence="1">
    <location>
        <begin position="93"/>
        <end position="138"/>
    </location>
</feature>
<evidence type="ECO:0000313" key="3">
    <source>
        <dbReference type="Proteomes" id="UP000224567"/>
    </source>
</evidence>
<dbReference type="EMBL" id="MLFT02000010">
    <property type="protein sequence ID" value="PHT36944.1"/>
    <property type="molecule type" value="Genomic_DNA"/>
</dbReference>
<dbReference type="Gene3D" id="1.10.340.70">
    <property type="match status" value="1"/>
</dbReference>
<dbReference type="InterPro" id="IPR050951">
    <property type="entry name" value="Retrovirus_Pol_polyprotein"/>
</dbReference>
<dbReference type="InterPro" id="IPR041588">
    <property type="entry name" value="Integrase_H2C2"/>
</dbReference>
<gene>
    <name evidence="2" type="ORF">CQW23_24644</name>
</gene>
<reference evidence="2 3" key="1">
    <citation type="journal article" date="2017" name="Genome Biol.">
        <title>New reference genome sequences of hot pepper reveal the massive evolution of plant disease-resistance genes by retroduplication.</title>
        <authorList>
            <person name="Kim S."/>
            <person name="Park J."/>
            <person name="Yeom S.I."/>
            <person name="Kim Y.M."/>
            <person name="Seo E."/>
            <person name="Kim K.T."/>
            <person name="Kim M.S."/>
            <person name="Lee J.M."/>
            <person name="Cheong K."/>
            <person name="Shin H.S."/>
            <person name="Kim S.B."/>
            <person name="Han K."/>
            <person name="Lee J."/>
            <person name="Park M."/>
            <person name="Lee H.A."/>
            <person name="Lee H.Y."/>
            <person name="Lee Y."/>
            <person name="Oh S."/>
            <person name="Lee J.H."/>
            <person name="Choi E."/>
            <person name="Choi E."/>
            <person name="Lee S.E."/>
            <person name="Jeon J."/>
            <person name="Kim H."/>
            <person name="Choi G."/>
            <person name="Song H."/>
            <person name="Lee J."/>
            <person name="Lee S.C."/>
            <person name="Kwon J.K."/>
            <person name="Lee H.Y."/>
            <person name="Koo N."/>
            <person name="Hong Y."/>
            <person name="Kim R.W."/>
            <person name="Kang W.H."/>
            <person name="Huh J.H."/>
            <person name="Kang B.C."/>
            <person name="Yang T.J."/>
            <person name="Lee Y.H."/>
            <person name="Bennetzen J.L."/>
            <person name="Choi D."/>
        </authorList>
    </citation>
    <scope>NUCLEOTIDE SEQUENCE [LARGE SCALE GENOMIC DNA]</scope>
    <source>
        <strain evidence="3">cv. PBC81</strain>
    </source>
</reference>